<organism evidence="2 3">
    <name type="scientific">Amniculicola lignicola CBS 123094</name>
    <dbReference type="NCBI Taxonomy" id="1392246"/>
    <lineage>
        <taxon>Eukaryota</taxon>
        <taxon>Fungi</taxon>
        <taxon>Dikarya</taxon>
        <taxon>Ascomycota</taxon>
        <taxon>Pezizomycotina</taxon>
        <taxon>Dothideomycetes</taxon>
        <taxon>Pleosporomycetidae</taxon>
        <taxon>Pleosporales</taxon>
        <taxon>Amniculicolaceae</taxon>
        <taxon>Amniculicola</taxon>
    </lineage>
</organism>
<name>A0A6A5WKP8_9PLEO</name>
<evidence type="ECO:0000313" key="3">
    <source>
        <dbReference type="Proteomes" id="UP000799779"/>
    </source>
</evidence>
<evidence type="ECO:0000256" key="1">
    <source>
        <dbReference type="SAM" id="MobiDB-lite"/>
    </source>
</evidence>
<dbReference type="AlphaFoldDB" id="A0A6A5WKP8"/>
<evidence type="ECO:0000313" key="2">
    <source>
        <dbReference type="EMBL" id="KAF2002262.1"/>
    </source>
</evidence>
<protein>
    <submittedName>
        <fullName evidence="2">Uncharacterized protein</fullName>
    </submittedName>
</protein>
<feature type="region of interest" description="Disordered" evidence="1">
    <location>
        <begin position="1"/>
        <end position="20"/>
    </location>
</feature>
<proteinExistence type="predicted"/>
<accession>A0A6A5WKP8</accession>
<feature type="region of interest" description="Disordered" evidence="1">
    <location>
        <begin position="36"/>
        <end position="102"/>
    </location>
</feature>
<feature type="compositionally biased region" description="Basic and acidic residues" evidence="1">
    <location>
        <begin position="51"/>
        <end position="63"/>
    </location>
</feature>
<sequence>MQVWTRPGVRPIRRGPAGRTLRLGVNASTAKLFGRQECGRADIEAGPQRRRGVEGRSQRKMGSESDEDISQAQADPNTPRKDGPASADTWAPPVPSGRIRQGAVQGCRLWRTRTGWQPRLRRIAALEGVQHGGSAQTVELFWVVSAWPPHVSNHHSSGPSRLTKLDSDIWPVKAG</sequence>
<dbReference type="Proteomes" id="UP000799779">
    <property type="component" value="Unassembled WGS sequence"/>
</dbReference>
<keyword evidence="3" id="KW-1185">Reference proteome</keyword>
<reference evidence="2" key="1">
    <citation type="journal article" date="2020" name="Stud. Mycol.">
        <title>101 Dothideomycetes genomes: a test case for predicting lifestyles and emergence of pathogens.</title>
        <authorList>
            <person name="Haridas S."/>
            <person name="Albert R."/>
            <person name="Binder M."/>
            <person name="Bloem J."/>
            <person name="Labutti K."/>
            <person name="Salamov A."/>
            <person name="Andreopoulos B."/>
            <person name="Baker S."/>
            <person name="Barry K."/>
            <person name="Bills G."/>
            <person name="Bluhm B."/>
            <person name="Cannon C."/>
            <person name="Castanera R."/>
            <person name="Culley D."/>
            <person name="Daum C."/>
            <person name="Ezra D."/>
            <person name="Gonzalez J."/>
            <person name="Henrissat B."/>
            <person name="Kuo A."/>
            <person name="Liang C."/>
            <person name="Lipzen A."/>
            <person name="Lutzoni F."/>
            <person name="Magnuson J."/>
            <person name="Mondo S."/>
            <person name="Nolan M."/>
            <person name="Ohm R."/>
            <person name="Pangilinan J."/>
            <person name="Park H.-J."/>
            <person name="Ramirez L."/>
            <person name="Alfaro M."/>
            <person name="Sun H."/>
            <person name="Tritt A."/>
            <person name="Yoshinaga Y."/>
            <person name="Zwiers L.-H."/>
            <person name="Turgeon B."/>
            <person name="Goodwin S."/>
            <person name="Spatafora J."/>
            <person name="Crous P."/>
            <person name="Grigoriev I."/>
        </authorList>
    </citation>
    <scope>NUCLEOTIDE SEQUENCE</scope>
    <source>
        <strain evidence="2">CBS 123094</strain>
    </source>
</reference>
<gene>
    <name evidence="2" type="ORF">P154DRAFT_574210</name>
</gene>
<dbReference type="EMBL" id="ML977578">
    <property type="protein sequence ID" value="KAF2002262.1"/>
    <property type="molecule type" value="Genomic_DNA"/>
</dbReference>